<keyword evidence="5" id="KW-1185">Reference proteome</keyword>
<proteinExistence type="predicted"/>
<evidence type="ECO:0000259" key="2">
    <source>
        <dbReference type="Pfam" id="PF22939"/>
    </source>
</evidence>
<evidence type="ECO:0000256" key="1">
    <source>
        <dbReference type="ARBA" id="ARBA00022737"/>
    </source>
</evidence>
<feature type="domain" description="Nephrocystin 3-like N-terminal" evidence="3">
    <location>
        <begin position="10"/>
        <end position="60"/>
    </location>
</feature>
<evidence type="ECO:0000259" key="3">
    <source>
        <dbReference type="Pfam" id="PF24883"/>
    </source>
</evidence>
<organism evidence="4 5">
    <name type="scientific">Setomelanomma holmii</name>
    <dbReference type="NCBI Taxonomy" id="210430"/>
    <lineage>
        <taxon>Eukaryota</taxon>
        <taxon>Fungi</taxon>
        <taxon>Dikarya</taxon>
        <taxon>Ascomycota</taxon>
        <taxon>Pezizomycotina</taxon>
        <taxon>Dothideomycetes</taxon>
        <taxon>Pleosporomycetidae</taxon>
        <taxon>Pleosporales</taxon>
        <taxon>Pleosporineae</taxon>
        <taxon>Phaeosphaeriaceae</taxon>
        <taxon>Setomelanomma</taxon>
    </lineage>
</organism>
<dbReference type="Pfam" id="PF24883">
    <property type="entry name" value="NPHP3_N"/>
    <property type="match status" value="1"/>
</dbReference>
<gene>
    <name evidence="4" type="ORF">EK21DRAFT_105458</name>
</gene>
<dbReference type="Pfam" id="PF22939">
    <property type="entry name" value="WHD_GPIID"/>
    <property type="match status" value="1"/>
</dbReference>
<comment type="caution">
    <text evidence="4">The sequence shown here is derived from an EMBL/GenBank/DDBJ whole genome shotgun (WGS) entry which is preliminary data.</text>
</comment>
<keyword evidence="1" id="KW-0677">Repeat</keyword>
<dbReference type="OrthoDB" id="538223at2759"/>
<dbReference type="InterPro" id="IPR054471">
    <property type="entry name" value="GPIID_WHD"/>
</dbReference>
<evidence type="ECO:0000313" key="4">
    <source>
        <dbReference type="EMBL" id="KAF2023139.1"/>
    </source>
</evidence>
<evidence type="ECO:0000313" key="5">
    <source>
        <dbReference type="Proteomes" id="UP000799777"/>
    </source>
</evidence>
<dbReference type="PANTHER" id="PTHR10039">
    <property type="entry name" value="AMELOGENIN"/>
    <property type="match status" value="1"/>
</dbReference>
<dbReference type="InterPro" id="IPR056884">
    <property type="entry name" value="NPHP3-like_N"/>
</dbReference>
<dbReference type="EMBL" id="ML978376">
    <property type="protein sequence ID" value="KAF2023139.1"/>
    <property type="molecule type" value="Genomic_DNA"/>
</dbReference>
<dbReference type="Proteomes" id="UP000799777">
    <property type="component" value="Unassembled WGS sequence"/>
</dbReference>
<reference evidence="4" key="1">
    <citation type="journal article" date="2020" name="Stud. Mycol.">
        <title>101 Dothideomycetes genomes: a test case for predicting lifestyles and emergence of pathogens.</title>
        <authorList>
            <person name="Haridas S."/>
            <person name="Albert R."/>
            <person name="Binder M."/>
            <person name="Bloem J."/>
            <person name="Labutti K."/>
            <person name="Salamov A."/>
            <person name="Andreopoulos B."/>
            <person name="Baker S."/>
            <person name="Barry K."/>
            <person name="Bills G."/>
            <person name="Bluhm B."/>
            <person name="Cannon C."/>
            <person name="Castanera R."/>
            <person name="Culley D."/>
            <person name="Daum C."/>
            <person name="Ezra D."/>
            <person name="Gonzalez J."/>
            <person name="Henrissat B."/>
            <person name="Kuo A."/>
            <person name="Liang C."/>
            <person name="Lipzen A."/>
            <person name="Lutzoni F."/>
            <person name="Magnuson J."/>
            <person name="Mondo S."/>
            <person name="Nolan M."/>
            <person name="Ohm R."/>
            <person name="Pangilinan J."/>
            <person name="Park H.-J."/>
            <person name="Ramirez L."/>
            <person name="Alfaro M."/>
            <person name="Sun H."/>
            <person name="Tritt A."/>
            <person name="Yoshinaga Y."/>
            <person name="Zwiers L.-H."/>
            <person name="Turgeon B."/>
            <person name="Goodwin S."/>
            <person name="Spatafora J."/>
            <person name="Crous P."/>
            <person name="Grigoriev I."/>
        </authorList>
    </citation>
    <scope>NUCLEOTIDE SEQUENCE</scope>
    <source>
        <strain evidence="4">CBS 110217</strain>
    </source>
</reference>
<name>A0A9P4GWT2_9PLEO</name>
<evidence type="ECO:0008006" key="6">
    <source>
        <dbReference type="Google" id="ProtNLM"/>
    </source>
</evidence>
<dbReference type="AlphaFoldDB" id="A0A9P4GWT2"/>
<feature type="domain" description="GPI inositol-deacylase winged helix" evidence="2">
    <location>
        <begin position="115"/>
        <end position="192"/>
    </location>
</feature>
<sequence>MGAVVLAWIFAEVLRDPSLDTTYFIVDALDECVTDLPKLLDFFIKHSSKSSRVKWIVSSRNWPDIEERLELAGHKVKLSLELNAESVSAAVGVFIEQKMSKLAHQKKYNTSTYNASDEAKLCKQMLASIALVYRPITLEELAALVEQLQDVDPESIWELVSLCGSFLTLRNETIYFVHQSAKDFLCANTLNEVFPSGRKESHYTIFSRSLQVMSKTLRRDMHSLVALGHSAERVHQPHKDPLAPSRYSCIYWANHLCDLNLTSLASYDNVLYDGGIIDVFLREKFLYWLEALSLCEGVPNGVATVAKLSSLFQACSLHNTIATILC</sequence>
<accession>A0A9P4GWT2</accession>
<protein>
    <recommendedName>
        <fullName evidence="6">NACHT domain-containing protein</fullName>
    </recommendedName>
</protein>